<dbReference type="AlphaFoldDB" id="A0A1X7FVH3"/>
<keyword evidence="4 7" id="KW-0812">Transmembrane</keyword>
<feature type="transmembrane region" description="Helical" evidence="7">
    <location>
        <begin position="273"/>
        <end position="292"/>
    </location>
</feature>
<gene>
    <name evidence="9" type="ORF">SAMN02982989_0863</name>
</gene>
<keyword evidence="3" id="KW-1003">Cell membrane</keyword>
<comment type="subcellular location">
    <subcellularLocation>
        <location evidence="1 7">Cell membrane</location>
        <topology evidence="1 7">Multi-pass membrane protein</topology>
    </subcellularLocation>
</comment>
<evidence type="ECO:0000256" key="4">
    <source>
        <dbReference type="ARBA" id="ARBA00022692"/>
    </source>
</evidence>
<reference evidence="10" key="1">
    <citation type="submission" date="2017-04" db="EMBL/GenBank/DDBJ databases">
        <authorList>
            <person name="Varghese N."/>
            <person name="Submissions S."/>
        </authorList>
    </citation>
    <scope>NUCLEOTIDE SEQUENCE [LARGE SCALE GENOMIC DNA]</scope>
    <source>
        <strain evidence="10">B4P</strain>
    </source>
</reference>
<comment type="similarity">
    <text evidence="7">Belongs to the binding-protein-dependent transport system permease family.</text>
</comment>
<proteinExistence type="inferred from homology"/>
<feature type="transmembrane region" description="Helical" evidence="7">
    <location>
        <begin position="219"/>
        <end position="237"/>
    </location>
</feature>
<dbReference type="Gene3D" id="1.10.3720.10">
    <property type="entry name" value="MetI-like"/>
    <property type="match status" value="1"/>
</dbReference>
<evidence type="ECO:0000313" key="10">
    <source>
        <dbReference type="Proteomes" id="UP000192903"/>
    </source>
</evidence>
<dbReference type="Pfam" id="PF00528">
    <property type="entry name" value="BPD_transp_1"/>
    <property type="match status" value="1"/>
</dbReference>
<dbReference type="InterPro" id="IPR035906">
    <property type="entry name" value="MetI-like_sf"/>
</dbReference>
<keyword evidence="2 7" id="KW-0813">Transport</keyword>
<dbReference type="CDD" id="cd06261">
    <property type="entry name" value="TM_PBP2"/>
    <property type="match status" value="1"/>
</dbReference>
<evidence type="ECO:0000256" key="2">
    <source>
        <dbReference type="ARBA" id="ARBA00022448"/>
    </source>
</evidence>
<name>A0A1X7FVH3_9HYPH</name>
<dbReference type="Proteomes" id="UP000192903">
    <property type="component" value="Unassembled WGS sequence"/>
</dbReference>
<dbReference type="InterPro" id="IPR000515">
    <property type="entry name" value="MetI-like"/>
</dbReference>
<dbReference type="OrthoDB" id="9807402at2"/>
<evidence type="ECO:0000256" key="3">
    <source>
        <dbReference type="ARBA" id="ARBA00022475"/>
    </source>
</evidence>
<feature type="transmembrane region" description="Helical" evidence="7">
    <location>
        <begin position="168"/>
        <end position="189"/>
    </location>
</feature>
<dbReference type="InterPro" id="IPR045621">
    <property type="entry name" value="BPD_transp_1_N"/>
</dbReference>
<keyword evidence="10" id="KW-1185">Reference proteome</keyword>
<evidence type="ECO:0000256" key="5">
    <source>
        <dbReference type="ARBA" id="ARBA00022989"/>
    </source>
</evidence>
<dbReference type="PANTHER" id="PTHR43163">
    <property type="entry name" value="DIPEPTIDE TRANSPORT SYSTEM PERMEASE PROTEIN DPPB-RELATED"/>
    <property type="match status" value="1"/>
</dbReference>
<evidence type="ECO:0000259" key="8">
    <source>
        <dbReference type="PROSITE" id="PS50928"/>
    </source>
</evidence>
<evidence type="ECO:0000256" key="1">
    <source>
        <dbReference type="ARBA" id="ARBA00004651"/>
    </source>
</evidence>
<dbReference type="PROSITE" id="PS50928">
    <property type="entry name" value="ABC_TM1"/>
    <property type="match status" value="1"/>
</dbReference>
<evidence type="ECO:0000256" key="7">
    <source>
        <dbReference type="RuleBase" id="RU363032"/>
    </source>
</evidence>
<feature type="transmembrane region" description="Helical" evidence="7">
    <location>
        <begin position="99"/>
        <end position="122"/>
    </location>
</feature>
<protein>
    <submittedName>
        <fullName evidence="9">Peptide/nickel transport system permease protein</fullName>
    </submittedName>
</protein>
<dbReference type="RefSeq" id="WP_085423775.1">
    <property type="nucleotide sequence ID" value="NZ_FXAF01000008.1"/>
</dbReference>
<dbReference type="GO" id="GO:0005886">
    <property type="term" value="C:plasma membrane"/>
    <property type="evidence" value="ECO:0007669"/>
    <property type="project" value="UniProtKB-SubCell"/>
</dbReference>
<dbReference type="STRING" id="464029.SAMN02982989_0863"/>
<dbReference type="Pfam" id="PF19300">
    <property type="entry name" value="BPD_transp_1_N"/>
    <property type="match status" value="1"/>
</dbReference>
<feature type="transmembrane region" description="Helical" evidence="7">
    <location>
        <begin position="243"/>
        <end position="266"/>
    </location>
</feature>
<dbReference type="SUPFAM" id="SSF161098">
    <property type="entry name" value="MetI-like"/>
    <property type="match status" value="1"/>
</dbReference>
<evidence type="ECO:0000313" key="9">
    <source>
        <dbReference type="EMBL" id="SMF58928.1"/>
    </source>
</evidence>
<accession>A0A1X7FVH3</accession>
<keyword evidence="6 7" id="KW-0472">Membrane</keyword>
<feature type="transmembrane region" description="Helical" evidence="7">
    <location>
        <begin position="143"/>
        <end position="162"/>
    </location>
</feature>
<feature type="domain" description="ABC transmembrane type-1" evidence="8">
    <location>
        <begin position="95"/>
        <end position="292"/>
    </location>
</feature>
<dbReference type="PANTHER" id="PTHR43163:SF6">
    <property type="entry name" value="DIPEPTIDE TRANSPORT SYSTEM PERMEASE PROTEIN DPPB-RELATED"/>
    <property type="match status" value="1"/>
</dbReference>
<dbReference type="EMBL" id="FXAF01000008">
    <property type="protein sequence ID" value="SMF58928.1"/>
    <property type="molecule type" value="Genomic_DNA"/>
</dbReference>
<sequence length="312" mass="34116">MRLQFILAKLTRGCLTLLLAVTFVFIVLRVSGDPVAMMLPDDTPPAIVAEYRAAWGLDRSLPEQYVRYIWSAVQGDLGYSFRDDRPALEVVLERVPMTLLLGLSGFAITVVVGLVTGIAAALKRGTGIDHAAMAFSIFGHSMPNFFLAILMILLFSMMWRVLPSSGGATWWHLILPAVTLGIINAGTVARFTRSSMLEVLHQPYMRTARAKGLKLTRRVVAHAIPNAAIPVVTVLGLRLGSLIAGAVVVETVFAWPGIGLMLVNAVGQRDLPVVQTIVLLVALTMVLTNFIVDLTYGWLDPRIETREAKEDR</sequence>
<evidence type="ECO:0000256" key="6">
    <source>
        <dbReference type="ARBA" id="ARBA00023136"/>
    </source>
</evidence>
<keyword evidence="5 7" id="KW-1133">Transmembrane helix</keyword>
<dbReference type="GO" id="GO:0071916">
    <property type="term" value="F:dipeptide transmembrane transporter activity"/>
    <property type="evidence" value="ECO:0007669"/>
    <property type="project" value="TreeGrafter"/>
</dbReference>
<organism evidence="9 10">
    <name type="scientific">Xaviernesmea oryzae</name>
    <dbReference type="NCBI Taxonomy" id="464029"/>
    <lineage>
        <taxon>Bacteria</taxon>
        <taxon>Pseudomonadati</taxon>
        <taxon>Pseudomonadota</taxon>
        <taxon>Alphaproteobacteria</taxon>
        <taxon>Hyphomicrobiales</taxon>
        <taxon>Rhizobiaceae</taxon>
        <taxon>Rhizobium/Agrobacterium group</taxon>
        <taxon>Xaviernesmea</taxon>
    </lineage>
</organism>